<evidence type="ECO:0000259" key="7">
    <source>
        <dbReference type="Pfam" id="PF00931"/>
    </source>
</evidence>
<evidence type="ECO:0000313" key="12">
    <source>
        <dbReference type="EnsemblPlants" id="KQJ87680"/>
    </source>
</evidence>
<keyword evidence="5" id="KW-0611">Plant defense</keyword>
<organism evidence="11">
    <name type="scientific">Brachypodium distachyon</name>
    <name type="common">Purple false brome</name>
    <name type="synonym">Trachynia distachya</name>
    <dbReference type="NCBI Taxonomy" id="15368"/>
    <lineage>
        <taxon>Eukaryota</taxon>
        <taxon>Viridiplantae</taxon>
        <taxon>Streptophyta</taxon>
        <taxon>Embryophyta</taxon>
        <taxon>Tracheophyta</taxon>
        <taxon>Spermatophyta</taxon>
        <taxon>Magnoliopsida</taxon>
        <taxon>Liliopsida</taxon>
        <taxon>Poales</taxon>
        <taxon>Poaceae</taxon>
        <taxon>BOP clade</taxon>
        <taxon>Pooideae</taxon>
        <taxon>Stipodae</taxon>
        <taxon>Brachypodieae</taxon>
        <taxon>Brachypodium</taxon>
    </lineage>
</organism>
<reference evidence="11" key="2">
    <citation type="submission" date="2017-06" db="EMBL/GenBank/DDBJ databases">
        <title>WGS assembly of Brachypodium distachyon.</title>
        <authorList>
            <consortium name="The International Brachypodium Initiative"/>
            <person name="Lucas S."/>
            <person name="Harmon-Smith M."/>
            <person name="Lail K."/>
            <person name="Tice H."/>
            <person name="Grimwood J."/>
            <person name="Bruce D."/>
            <person name="Barry K."/>
            <person name="Shu S."/>
            <person name="Lindquist E."/>
            <person name="Wang M."/>
            <person name="Pitluck S."/>
            <person name="Vogel J.P."/>
            <person name="Garvin D.F."/>
            <person name="Mockler T.C."/>
            <person name="Schmutz J."/>
            <person name="Rokhsar D."/>
            <person name="Bevan M.W."/>
        </authorList>
    </citation>
    <scope>NUCLEOTIDE SEQUENCE</scope>
    <source>
        <strain evidence="11">Bd21</strain>
    </source>
</reference>
<feature type="domain" description="NB-ARC" evidence="7">
    <location>
        <begin position="202"/>
        <end position="364"/>
    </location>
</feature>
<feature type="domain" description="Disease resistance N-terminal" evidence="8">
    <location>
        <begin position="1"/>
        <end position="82"/>
    </location>
</feature>
<keyword evidence="13" id="KW-1185">Reference proteome</keyword>
<evidence type="ECO:0000313" key="11">
    <source>
        <dbReference type="EMBL" id="KQJ87680.1"/>
    </source>
</evidence>
<feature type="domain" description="Disease resistance R13L4/SHOC-2-like LRR" evidence="10">
    <location>
        <begin position="568"/>
        <end position="924"/>
    </location>
</feature>
<dbReference type="Gene3D" id="1.20.5.4130">
    <property type="match status" value="1"/>
</dbReference>
<gene>
    <name evidence="11" type="ORF">BRADI_4g12895v3</name>
</gene>
<evidence type="ECO:0000313" key="13">
    <source>
        <dbReference type="Proteomes" id="UP000008810"/>
    </source>
</evidence>
<dbReference type="Gene3D" id="1.10.10.10">
    <property type="entry name" value="Winged helix-like DNA-binding domain superfamily/Winged helix DNA-binding domain"/>
    <property type="match status" value="1"/>
</dbReference>
<evidence type="ECO:0000256" key="2">
    <source>
        <dbReference type="ARBA" id="ARBA00022614"/>
    </source>
</evidence>
<dbReference type="SUPFAM" id="SSF52058">
    <property type="entry name" value="L domain-like"/>
    <property type="match status" value="1"/>
</dbReference>
<dbReference type="PRINTS" id="PR00364">
    <property type="entry name" value="DISEASERSIST"/>
</dbReference>
<dbReference type="GO" id="GO:0043531">
    <property type="term" value="F:ADP binding"/>
    <property type="evidence" value="ECO:0007669"/>
    <property type="project" value="InterPro"/>
</dbReference>
<accession>A0A0Q3IN39</accession>
<dbReference type="FunFam" id="1.10.10.10:FF:000322">
    <property type="entry name" value="Probable disease resistance protein At1g63360"/>
    <property type="match status" value="1"/>
</dbReference>
<dbReference type="GO" id="GO:0009626">
    <property type="term" value="P:plant-type hypersensitive response"/>
    <property type="evidence" value="ECO:0007669"/>
    <property type="project" value="UniProtKB-ARBA"/>
</dbReference>
<dbReference type="InterPro" id="IPR002182">
    <property type="entry name" value="NB-ARC"/>
</dbReference>
<keyword evidence="4" id="KW-0547">Nucleotide-binding</keyword>
<dbReference type="Pfam" id="PF23598">
    <property type="entry name" value="LRR_14"/>
    <property type="match status" value="1"/>
</dbReference>
<dbReference type="InterPro" id="IPR038005">
    <property type="entry name" value="RX-like_CC"/>
</dbReference>
<sequence>MGSLLGKLHALLAPGAGPGTRTLPKMVKERVGLLKDDLEEIVAYLENLSEVEDPPLTARCWMKEVRELSYDIEDYMDKFVLQPVVPVVVHRAKIKSRRLVAKTRRVKITRPRKNVKSSKLVAETRHVKITPLPKRVNRHQKIVNTVSDFRVFVREAIERHERYDLDCRSLRRRCVSVGPMLQRAPFEEIFDVIIDDWRSEFISSLANNRDQQLKVVSLVGSGCLGKTTLARVFYKNFGGQYDCRAFVRVSQKPDMKRVFRDILWQLQRQQPPQDCKQLELIDSIRKHLQDKRYLLIIDDLWDASVWDIISHAFPKDNQRSIIITTTQNEDVALSCCCYRSEYVLEMKPLDDYHSRKLFFDKVLGSESEIEEDLNEIVGLCGGLPLATASIAGLLASQPVILMDMLIHIRNSLTTFLRANSTSEMRQVVNLSYNNLPQYLKTCLLYFSMYPEGRTICKDDLVKQWVAEGFINAAEGQDMEKVAASYFDELVQRRFLQPLCMNHNNEVLSCTVHDMIHDFVAHKSAEENFITAADYRRKTMALSDNVHRLSLHFGDSKYAKMPANIRTSQVRSFKFSGLSKCMPSVAELTLIRVLNIELSGHHGDDRLDLTGISELFQLRYLKVASARGVCVELPNHMKGLQYLETLDMDAKVSAVPLDIIHLPCLFHLHLPIETSVQFDCIGSTGSISPGSPGSGKLINLRDIRLTCSVPPSDHLARSMEALSSLVGGHDKLKTLTIVPIGTCRNNFVRGGSASEVTTVSWDGLTPLLQLQRFEWLPCSCILSRVPKWIGEFVSLCILKISIEALSMNDVANLQELPALTAVSFYVRTRVAERVVFGKTGFSALKYFKFRCSVPWLKFETYAMPNLQILKLGFNGPTVDQHGTARINIERLTGLKEISVKIGGEGADAESALMDTVSNHPWNPKINIQLVDWVFYDDHGSDRGRDEDKYLDF</sequence>
<protein>
    <recommendedName>
        <fullName evidence="14">NB-ARC domain-containing protein</fullName>
    </recommendedName>
</protein>
<feature type="non-terminal residue" evidence="11">
    <location>
        <position position="951"/>
    </location>
</feature>
<dbReference type="STRING" id="15368.A0A0Q3IN39"/>
<evidence type="ECO:0000256" key="1">
    <source>
        <dbReference type="ARBA" id="ARBA00008894"/>
    </source>
</evidence>
<dbReference type="CDD" id="cd14798">
    <property type="entry name" value="RX-CC_like"/>
    <property type="match status" value="1"/>
</dbReference>
<dbReference type="EnsemblPlants" id="KQJ87680">
    <property type="protein sequence ID" value="KQJ87680"/>
    <property type="gene ID" value="BRADI_4g12895v3"/>
</dbReference>
<dbReference type="EMBL" id="CM000883">
    <property type="protein sequence ID" value="KQJ87680.1"/>
    <property type="molecule type" value="Genomic_DNA"/>
</dbReference>
<dbReference type="Pfam" id="PF23559">
    <property type="entry name" value="WHD_DRP"/>
    <property type="match status" value="1"/>
</dbReference>
<evidence type="ECO:0008006" key="14">
    <source>
        <dbReference type="Google" id="ProtNLM"/>
    </source>
</evidence>
<dbReference type="Gramene" id="KQJ87680">
    <property type="protein sequence ID" value="KQJ87680"/>
    <property type="gene ID" value="BRADI_4g12895v3"/>
</dbReference>
<evidence type="ECO:0000256" key="4">
    <source>
        <dbReference type="ARBA" id="ARBA00022741"/>
    </source>
</evidence>
<proteinExistence type="inferred from homology"/>
<dbReference type="Gene3D" id="3.40.50.300">
    <property type="entry name" value="P-loop containing nucleotide triphosphate hydrolases"/>
    <property type="match status" value="1"/>
</dbReference>
<keyword evidence="3" id="KW-0677">Repeat</keyword>
<dbReference type="PANTHER" id="PTHR23155">
    <property type="entry name" value="DISEASE RESISTANCE PROTEIN RP"/>
    <property type="match status" value="1"/>
</dbReference>
<evidence type="ECO:0000256" key="3">
    <source>
        <dbReference type="ARBA" id="ARBA00022737"/>
    </source>
</evidence>
<dbReference type="GO" id="GO:0002758">
    <property type="term" value="P:innate immune response-activating signaling pathway"/>
    <property type="evidence" value="ECO:0007669"/>
    <property type="project" value="UniProtKB-ARBA"/>
</dbReference>
<dbReference type="Pfam" id="PF18052">
    <property type="entry name" value="Rx_N"/>
    <property type="match status" value="1"/>
</dbReference>
<dbReference type="InterPro" id="IPR032675">
    <property type="entry name" value="LRR_dom_sf"/>
</dbReference>
<reference evidence="11 12" key="1">
    <citation type="journal article" date="2010" name="Nature">
        <title>Genome sequencing and analysis of the model grass Brachypodium distachyon.</title>
        <authorList>
            <consortium name="International Brachypodium Initiative"/>
        </authorList>
    </citation>
    <scope>NUCLEOTIDE SEQUENCE [LARGE SCALE GENOMIC DNA]</scope>
    <source>
        <strain evidence="11 12">Bd21</strain>
    </source>
</reference>
<dbReference type="AlphaFoldDB" id="A0A0Q3IN39"/>
<dbReference type="Pfam" id="PF00931">
    <property type="entry name" value="NB-ARC"/>
    <property type="match status" value="1"/>
</dbReference>
<dbReference type="SUPFAM" id="SSF52540">
    <property type="entry name" value="P-loop containing nucleoside triphosphate hydrolases"/>
    <property type="match status" value="1"/>
</dbReference>
<dbReference type="InterPro" id="IPR036388">
    <property type="entry name" value="WH-like_DNA-bd_sf"/>
</dbReference>
<name>A0A0Q3IN39_BRADI</name>
<dbReference type="GO" id="GO:0042742">
    <property type="term" value="P:defense response to bacterium"/>
    <property type="evidence" value="ECO:0007669"/>
    <property type="project" value="UniProtKB-ARBA"/>
</dbReference>
<dbReference type="InterPro" id="IPR027417">
    <property type="entry name" value="P-loop_NTPase"/>
</dbReference>
<dbReference type="FunCoup" id="A0A0Q3IN39">
    <property type="interactions" value="7"/>
</dbReference>
<evidence type="ECO:0000259" key="8">
    <source>
        <dbReference type="Pfam" id="PF18052"/>
    </source>
</evidence>
<evidence type="ECO:0000256" key="6">
    <source>
        <dbReference type="ARBA" id="ARBA00023054"/>
    </source>
</evidence>
<dbReference type="Proteomes" id="UP000008810">
    <property type="component" value="Chromosome 4"/>
</dbReference>
<dbReference type="InterPro" id="IPR055414">
    <property type="entry name" value="LRR_R13L4/SHOC2-like"/>
</dbReference>
<dbReference type="InterPro" id="IPR041118">
    <property type="entry name" value="Rx_N"/>
</dbReference>
<evidence type="ECO:0000256" key="5">
    <source>
        <dbReference type="ARBA" id="ARBA00022821"/>
    </source>
</evidence>
<keyword evidence="6" id="KW-0175">Coiled coil</keyword>
<evidence type="ECO:0000259" key="10">
    <source>
        <dbReference type="Pfam" id="PF23598"/>
    </source>
</evidence>
<dbReference type="InterPro" id="IPR058922">
    <property type="entry name" value="WHD_DRP"/>
</dbReference>
<dbReference type="GO" id="GO:0098542">
    <property type="term" value="P:defense response to other organism"/>
    <property type="evidence" value="ECO:0000318"/>
    <property type="project" value="GO_Central"/>
</dbReference>
<feature type="domain" description="Disease resistance protein winged helix" evidence="9">
    <location>
        <begin position="448"/>
        <end position="519"/>
    </location>
</feature>
<dbReference type="InterPro" id="IPR044974">
    <property type="entry name" value="Disease_R_plants"/>
</dbReference>
<dbReference type="Gene3D" id="3.80.10.10">
    <property type="entry name" value="Ribonuclease Inhibitor"/>
    <property type="match status" value="1"/>
</dbReference>
<keyword evidence="2" id="KW-0433">Leucine-rich repeat</keyword>
<dbReference type="PANTHER" id="PTHR23155:SF1087">
    <property type="entry name" value="OS11G0462900 PROTEIN"/>
    <property type="match status" value="1"/>
</dbReference>
<dbReference type="InParanoid" id="A0A0Q3IN39"/>
<comment type="similarity">
    <text evidence="1">Belongs to the disease resistance NB-LRR family.</text>
</comment>
<dbReference type="OrthoDB" id="619603at2759"/>
<evidence type="ECO:0000259" key="9">
    <source>
        <dbReference type="Pfam" id="PF23559"/>
    </source>
</evidence>
<reference evidence="12" key="3">
    <citation type="submission" date="2018-08" db="UniProtKB">
        <authorList>
            <consortium name="EnsemblPlants"/>
        </authorList>
    </citation>
    <scope>IDENTIFICATION</scope>
    <source>
        <strain evidence="12">cv. Bd21</strain>
    </source>
</reference>